<keyword evidence="2" id="KW-1185">Reference proteome</keyword>
<sequence length="185" mass="20056">MADENEQQSACEAGRDEQHCKCRQRRAAAEAAAENASAAQQPAAHHCKCKHGDAEEAGDEQLKHCACKHDAEGHAISTEPHLGYVADLASLIEIQQESTVSRVVMREDGLRVVLFGFDKDQALSEHTAAMPVTIQVLEGKLRVGGEGREVELVPGGVVYLSARLPHTVYAVEPSKMLLSMFDNRG</sequence>
<accession>A0ABN5UZ95</accession>
<dbReference type="CDD" id="cd02230">
    <property type="entry name" value="cupin_HP0902-like"/>
    <property type="match status" value="1"/>
</dbReference>
<dbReference type="InterPro" id="IPR014710">
    <property type="entry name" value="RmlC-like_jellyroll"/>
</dbReference>
<dbReference type="EMBL" id="AP012323">
    <property type="protein sequence ID" value="BAQ98387.1"/>
    <property type="molecule type" value="Genomic_DNA"/>
</dbReference>
<dbReference type="InterPro" id="IPR011051">
    <property type="entry name" value="RmlC_Cupin_sf"/>
</dbReference>
<protein>
    <recommendedName>
        <fullName evidence="3">Cupin domain protein</fullName>
    </recommendedName>
</protein>
<dbReference type="PANTHER" id="PTHR37694">
    <property type="entry name" value="SLR8022 PROTEIN"/>
    <property type="match status" value="1"/>
</dbReference>
<reference evidence="1 2" key="1">
    <citation type="submission" date="2012-02" db="EMBL/GenBank/DDBJ databases">
        <title>Complete genome sequence of Bifidobacterium bifidum JCM 1255.</title>
        <authorList>
            <person name="Toh H."/>
            <person name="Oshima K."/>
            <person name="Morita H."/>
            <person name="Hattori M."/>
        </authorList>
    </citation>
    <scope>NUCLEOTIDE SEQUENCE [LARGE SCALE GENOMIC DNA]</scope>
    <source>
        <strain evidence="1 2">JCM 1255</strain>
    </source>
</reference>
<organism evidence="1 2">
    <name type="scientific">Bifidobacterium bifidum ATCC 29521 = JCM 1255 = DSM 20456</name>
    <dbReference type="NCBI Taxonomy" id="500634"/>
    <lineage>
        <taxon>Bacteria</taxon>
        <taxon>Bacillati</taxon>
        <taxon>Actinomycetota</taxon>
        <taxon>Actinomycetes</taxon>
        <taxon>Bifidobacteriales</taxon>
        <taxon>Bifidobacteriaceae</taxon>
        <taxon>Bifidobacterium</taxon>
    </lineage>
</organism>
<gene>
    <name evidence="1" type="ORF">BBBF_1180</name>
</gene>
<dbReference type="PANTHER" id="PTHR37694:SF1">
    <property type="entry name" value="SLR8022 PROTEIN"/>
    <property type="match status" value="1"/>
</dbReference>
<evidence type="ECO:0000313" key="2">
    <source>
        <dbReference type="Proteomes" id="UP000035063"/>
    </source>
</evidence>
<proteinExistence type="predicted"/>
<dbReference type="Proteomes" id="UP000035063">
    <property type="component" value="Chromosome"/>
</dbReference>
<dbReference type="RefSeq" id="WP_080665126.1">
    <property type="nucleotide sequence ID" value="NZ_AP012323.1"/>
</dbReference>
<evidence type="ECO:0008006" key="3">
    <source>
        <dbReference type="Google" id="ProtNLM"/>
    </source>
</evidence>
<name>A0ABN5UZ95_BIFBI</name>
<evidence type="ECO:0000313" key="1">
    <source>
        <dbReference type="EMBL" id="BAQ98387.1"/>
    </source>
</evidence>
<dbReference type="SUPFAM" id="SSF51182">
    <property type="entry name" value="RmlC-like cupins"/>
    <property type="match status" value="1"/>
</dbReference>
<dbReference type="Gene3D" id="2.60.120.10">
    <property type="entry name" value="Jelly Rolls"/>
    <property type="match status" value="1"/>
</dbReference>
<reference evidence="2" key="2">
    <citation type="journal article" date="2015" name="J. Biotechnol.">
        <title>Complete genome sequence of Bifidobacterium bifidum JCM 1255(T) isolated from feces of a breast-fed infant.</title>
        <authorList>
            <person name="Morita H."/>
            <person name="Toh H."/>
            <person name="Oshima K."/>
            <person name="Nakano A."/>
            <person name="Shindo C."/>
            <person name="Komiya K."/>
            <person name="Arakawa K."/>
            <person name="Suda W."/>
            <person name="Honda K."/>
            <person name="Hattori M."/>
        </authorList>
    </citation>
    <scope>NUCLEOTIDE SEQUENCE [LARGE SCALE GENOMIC DNA]</scope>
    <source>
        <strain evidence="2">JCM 1255</strain>
    </source>
</reference>